<dbReference type="EMBL" id="MU853776">
    <property type="protein sequence ID" value="KAK3942199.1"/>
    <property type="molecule type" value="Genomic_DNA"/>
</dbReference>
<organism evidence="8 9">
    <name type="scientific">Diplogelasinospora grovesii</name>
    <dbReference type="NCBI Taxonomy" id="303347"/>
    <lineage>
        <taxon>Eukaryota</taxon>
        <taxon>Fungi</taxon>
        <taxon>Dikarya</taxon>
        <taxon>Ascomycota</taxon>
        <taxon>Pezizomycotina</taxon>
        <taxon>Sordariomycetes</taxon>
        <taxon>Sordariomycetidae</taxon>
        <taxon>Sordariales</taxon>
        <taxon>Diplogelasinosporaceae</taxon>
        <taxon>Diplogelasinospora</taxon>
    </lineage>
</organism>
<dbReference type="Pfam" id="PF06839">
    <property type="entry name" value="Zn_ribbon_GRF"/>
    <property type="match status" value="1"/>
</dbReference>
<feature type="region of interest" description="Disordered" evidence="6">
    <location>
        <begin position="1"/>
        <end position="40"/>
    </location>
</feature>
<evidence type="ECO:0000256" key="4">
    <source>
        <dbReference type="PROSITE-ProRule" id="PRU01343"/>
    </source>
</evidence>
<keyword evidence="9" id="KW-1185">Reference proteome</keyword>
<gene>
    <name evidence="8" type="ORF">QBC46DRAFT_339896</name>
</gene>
<protein>
    <recommendedName>
        <fullName evidence="7">GRF-type domain-containing protein</fullName>
    </recommendedName>
</protein>
<feature type="domain" description="GRF-type" evidence="7">
    <location>
        <begin position="43"/>
        <end position="87"/>
    </location>
</feature>
<feature type="coiled-coil region" evidence="5">
    <location>
        <begin position="377"/>
        <end position="404"/>
    </location>
</feature>
<dbReference type="PANTHER" id="PTHR33680">
    <property type="entry name" value="OS07G0190500 PROTEIN"/>
    <property type="match status" value="1"/>
</dbReference>
<evidence type="ECO:0000256" key="1">
    <source>
        <dbReference type="ARBA" id="ARBA00022723"/>
    </source>
</evidence>
<dbReference type="GO" id="GO:0008270">
    <property type="term" value="F:zinc ion binding"/>
    <property type="evidence" value="ECO:0007669"/>
    <property type="project" value="UniProtKB-KW"/>
</dbReference>
<keyword evidence="5" id="KW-0175">Coiled coil</keyword>
<dbReference type="Proteomes" id="UP001303473">
    <property type="component" value="Unassembled WGS sequence"/>
</dbReference>
<feature type="compositionally biased region" description="Basic and acidic residues" evidence="6">
    <location>
        <begin position="192"/>
        <end position="206"/>
    </location>
</feature>
<feature type="compositionally biased region" description="Basic and acidic residues" evidence="6">
    <location>
        <begin position="107"/>
        <end position="116"/>
    </location>
</feature>
<feature type="compositionally biased region" description="Pro residues" evidence="6">
    <location>
        <begin position="126"/>
        <end position="136"/>
    </location>
</feature>
<dbReference type="AlphaFoldDB" id="A0AAN6S6F4"/>
<dbReference type="PROSITE" id="PS51999">
    <property type="entry name" value="ZF_GRF"/>
    <property type="match status" value="1"/>
</dbReference>
<evidence type="ECO:0000256" key="6">
    <source>
        <dbReference type="SAM" id="MobiDB-lite"/>
    </source>
</evidence>
<reference evidence="9" key="1">
    <citation type="journal article" date="2023" name="Mol. Phylogenet. Evol.">
        <title>Genome-scale phylogeny and comparative genomics of the fungal order Sordariales.</title>
        <authorList>
            <person name="Hensen N."/>
            <person name="Bonometti L."/>
            <person name="Westerberg I."/>
            <person name="Brannstrom I.O."/>
            <person name="Guillou S."/>
            <person name="Cros-Aarteil S."/>
            <person name="Calhoun S."/>
            <person name="Haridas S."/>
            <person name="Kuo A."/>
            <person name="Mondo S."/>
            <person name="Pangilinan J."/>
            <person name="Riley R."/>
            <person name="LaButti K."/>
            <person name="Andreopoulos B."/>
            <person name="Lipzen A."/>
            <person name="Chen C."/>
            <person name="Yan M."/>
            <person name="Daum C."/>
            <person name="Ng V."/>
            <person name="Clum A."/>
            <person name="Steindorff A."/>
            <person name="Ohm R.A."/>
            <person name="Martin F."/>
            <person name="Silar P."/>
            <person name="Natvig D.O."/>
            <person name="Lalanne C."/>
            <person name="Gautier V."/>
            <person name="Ament-Velasquez S.L."/>
            <person name="Kruys A."/>
            <person name="Hutchinson M.I."/>
            <person name="Powell A.J."/>
            <person name="Barry K."/>
            <person name="Miller A.N."/>
            <person name="Grigoriev I.V."/>
            <person name="Debuchy R."/>
            <person name="Gladieux P."/>
            <person name="Hiltunen Thoren M."/>
            <person name="Johannesson H."/>
        </authorList>
    </citation>
    <scope>NUCLEOTIDE SEQUENCE [LARGE SCALE GENOMIC DNA]</scope>
    <source>
        <strain evidence="9">CBS 340.73</strain>
    </source>
</reference>
<feature type="compositionally biased region" description="Polar residues" evidence="6">
    <location>
        <begin position="224"/>
        <end position="243"/>
    </location>
</feature>
<proteinExistence type="predicted"/>
<sequence length="424" mass="46712">MFTTPRKTRGSGRAYRTPRTPGSGRSTGGAATGGSFENGQWSCNCDPRLPAVRFQVKKGGPNKGKWFYTCQQQREEQCGFFLWEDQAQAREKDSLLQGNTPYNAPYSRDRTGKRSDVTMSIGREAPPLPNLTPTPIPKKKAAQRMFSGVPRAGPQTGYGFDSDTDSDVQELDVLPPSPKLVPAKSTAKRKRVAFEEDERHEKDDRFSIGSTTDLGELDSDEETQLIQLSDMSQDRSQSQNLQTKGKDVYNTPSAQRTHDVSGRAGLPTPVSRNTLLIASEPETGSAKRLKMADGTPVTPTPARTRRDSLGGSQSQDKAGGGRAGADEDYEITAEVLNLLEGQQVADSVRQVVQDRLNTFALRMRGVERGRDMVRTALKTRDAKVAELQARVQTLEDERRISKEKIKQFSSTLGALYDGRHDVGE</sequence>
<dbReference type="PANTHER" id="PTHR33680:SF1">
    <property type="entry name" value="OS05G0489500 PROTEIN"/>
    <property type="match status" value="1"/>
</dbReference>
<feature type="region of interest" description="Disordered" evidence="6">
    <location>
        <begin position="92"/>
        <end position="326"/>
    </location>
</feature>
<keyword evidence="1" id="KW-0479">Metal-binding</keyword>
<feature type="compositionally biased region" description="Basic residues" evidence="6">
    <location>
        <begin position="1"/>
        <end position="10"/>
    </location>
</feature>
<evidence type="ECO:0000256" key="5">
    <source>
        <dbReference type="SAM" id="Coils"/>
    </source>
</evidence>
<name>A0AAN6S6F4_9PEZI</name>
<dbReference type="InterPro" id="IPR010666">
    <property type="entry name" value="Znf_GRF"/>
</dbReference>
<accession>A0AAN6S6F4</accession>
<comment type="caution">
    <text evidence="8">The sequence shown here is derived from an EMBL/GenBank/DDBJ whole genome shotgun (WGS) entry which is preliminary data.</text>
</comment>
<evidence type="ECO:0000256" key="3">
    <source>
        <dbReference type="ARBA" id="ARBA00022833"/>
    </source>
</evidence>
<evidence type="ECO:0000313" key="8">
    <source>
        <dbReference type="EMBL" id="KAK3942199.1"/>
    </source>
</evidence>
<evidence type="ECO:0000256" key="2">
    <source>
        <dbReference type="ARBA" id="ARBA00022771"/>
    </source>
</evidence>
<evidence type="ECO:0000313" key="9">
    <source>
        <dbReference type="Proteomes" id="UP001303473"/>
    </source>
</evidence>
<keyword evidence="3" id="KW-0862">Zinc</keyword>
<evidence type="ECO:0000259" key="7">
    <source>
        <dbReference type="PROSITE" id="PS51999"/>
    </source>
</evidence>
<keyword evidence="2 4" id="KW-0863">Zinc-finger</keyword>